<dbReference type="EMBL" id="AOHU01000034">
    <property type="protein sequence ID" value="ELY35094.1"/>
    <property type="molecule type" value="Genomic_DNA"/>
</dbReference>
<dbReference type="GO" id="GO:0008233">
    <property type="term" value="F:peptidase activity"/>
    <property type="evidence" value="ECO:0007669"/>
    <property type="project" value="UniProtKB-KW"/>
</dbReference>
<dbReference type="InterPro" id="IPR055553">
    <property type="entry name" value="DUF7129"/>
</dbReference>
<feature type="domain" description="DUF7129" evidence="1">
    <location>
        <begin position="64"/>
        <end position="99"/>
    </location>
</feature>
<sequence>MSKDIDTRGVVALVKAKSRALVGPEPTDLVERRPAELVERRTEALVEAEPTTLVEPRPTTLVKQRRHECPTCGYKSEEAVHERVCPECGGTLRNAGTGRD</sequence>
<evidence type="ECO:0000313" key="3">
    <source>
        <dbReference type="Proteomes" id="UP000011532"/>
    </source>
</evidence>
<accession>A0A384KDF8</accession>
<dbReference type="NCBIfam" id="NF033497">
    <property type="entry name" value="rubre_like_arch"/>
    <property type="match status" value="1"/>
</dbReference>
<organism evidence="2 3">
    <name type="scientific">Haloferax volcanii (strain ATCC 29605 / DSM 3757 / JCM 8879 / NBRC 14742 / NCIMB 2012 / VKM B-1768 / DS2)</name>
    <name type="common">Halobacterium volcanii</name>
    <dbReference type="NCBI Taxonomy" id="309800"/>
    <lineage>
        <taxon>Archaea</taxon>
        <taxon>Methanobacteriati</taxon>
        <taxon>Methanobacteriota</taxon>
        <taxon>Stenosarchaea group</taxon>
        <taxon>Halobacteria</taxon>
        <taxon>Halobacteriales</taxon>
        <taxon>Haloferacaceae</taxon>
        <taxon>Haloferax</taxon>
    </lineage>
</organism>
<name>A0A384KDF8_HALVD</name>
<reference evidence="2 3" key="2">
    <citation type="journal article" date="2014" name="PLoS Genet.">
        <title>Phylogenetically driven sequencing of extremely halophilic archaea reveals strategies for static and dynamic osmo-response.</title>
        <authorList>
            <person name="Becker E.A."/>
            <person name="Seitzer P.M."/>
            <person name="Tritt A."/>
            <person name="Larsen D."/>
            <person name="Krusor M."/>
            <person name="Yao A.I."/>
            <person name="Wu D."/>
            <person name="Madern D."/>
            <person name="Eisen J.A."/>
            <person name="Darling A.E."/>
            <person name="Facciotti M.T."/>
        </authorList>
    </citation>
    <scope>NUCLEOTIDE SEQUENCE [LARGE SCALE GENOMIC DNA]</scope>
    <source>
        <strain evidence="3">ATCC 29605 / DSM 3757 / JCM 8879 / NBRC 14742 / NCIMB 2012 / VKM B-1768 / DS2</strain>
    </source>
</reference>
<dbReference type="OrthoDB" id="280213at2157"/>
<reference evidence="3" key="1">
    <citation type="submission" date="2012-11" db="EMBL/GenBank/DDBJ databases">
        <authorList>
            <person name="Becker E.A."/>
            <person name="Seitzer P."/>
            <person name="Tritt A."/>
            <person name="Larsen D."/>
            <person name="Yao A."/>
            <person name="Wu D."/>
            <person name="Darling A."/>
            <person name="Eisen J.A."/>
            <person name="Facciotti M.T."/>
        </authorList>
    </citation>
    <scope>NUCLEOTIDE SEQUENCE [LARGE SCALE GENOMIC DNA]</scope>
    <source>
        <strain evidence="3">ATCC 29605 / DSM 3757 / JCM 8879 / NBRC 14742 / NCIMB 2012 / VKM B-1768 / DS2</strain>
    </source>
</reference>
<dbReference type="AlphaFoldDB" id="A0A384KDF8"/>
<dbReference type="RefSeq" id="WP_004041718.1">
    <property type="nucleotide sequence ID" value="NC_013967.1"/>
</dbReference>
<evidence type="ECO:0000259" key="1">
    <source>
        <dbReference type="Pfam" id="PF23455"/>
    </source>
</evidence>
<dbReference type="GeneID" id="300252957"/>
<dbReference type="GO" id="GO:0006508">
    <property type="term" value="P:proteolysis"/>
    <property type="evidence" value="ECO:0007669"/>
    <property type="project" value="UniProtKB-KW"/>
</dbReference>
<dbReference type="Proteomes" id="UP000011532">
    <property type="component" value="Unassembled WGS sequence"/>
</dbReference>
<keyword evidence="2" id="KW-0645">Protease</keyword>
<dbReference type="SUPFAM" id="SSF57802">
    <property type="entry name" value="Rubredoxin-like"/>
    <property type="match status" value="1"/>
</dbReference>
<protein>
    <submittedName>
        <fullName evidence="2">Putative protease La-like protein type 2</fullName>
    </submittedName>
</protein>
<comment type="caution">
    <text evidence="2">The sequence shown here is derived from an EMBL/GenBank/DDBJ whole genome shotgun (WGS) entry which is preliminary data.</text>
</comment>
<dbReference type="Pfam" id="PF23455">
    <property type="entry name" value="DUF7129"/>
    <property type="match status" value="1"/>
</dbReference>
<keyword evidence="2" id="KW-0378">Hydrolase</keyword>
<proteinExistence type="predicted"/>
<gene>
    <name evidence="2" type="ORF">C498_04448</name>
</gene>
<evidence type="ECO:0000313" key="2">
    <source>
        <dbReference type="EMBL" id="ELY35094.1"/>
    </source>
</evidence>